<dbReference type="Pfam" id="PF01841">
    <property type="entry name" value="Transglut_core"/>
    <property type="match status" value="1"/>
</dbReference>
<dbReference type="PANTHER" id="PTHR42736:SF1">
    <property type="entry name" value="PROTEIN-GLUTAMINE GAMMA-GLUTAMYLTRANSFERASE"/>
    <property type="match status" value="1"/>
</dbReference>
<dbReference type="InterPro" id="IPR002931">
    <property type="entry name" value="Transglutaminase-like"/>
</dbReference>
<dbReference type="RefSeq" id="WP_350401073.1">
    <property type="nucleotide sequence ID" value="NZ_JBELOE010000116.1"/>
</dbReference>
<name>A0ABV1REV0_9ALTE</name>
<feature type="domain" description="Transglutaminase-like" evidence="2">
    <location>
        <begin position="408"/>
        <end position="478"/>
    </location>
</feature>
<feature type="transmembrane region" description="Helical" evidence="1">
    <location>
        <begin position="5"/>
        <end position="23"/>
    </location>
</feature>
<dbReference type="InterPro" id="IPR038765">
    <property type="entry name" value="Papain-like_cys_pep_sf"/>
</dbReference>
<feature type="transmembrane region" description="Helical" evidence="1">
    <location>
        <begin position="163"/>
        <end position="182"/>
    </location>
</feature>
<dbReference type="SUPFAM" id="SSF54001">
    <property type="entry name" value="Cysteine proteinases"/>
    <property type="match status" value="1"/>
</dbReference>
<protein>
    <submittedName>
        <fullName evidence="3">TransglutaminaseTgpA domain-containing protein</fullName>
    </submittedName>
</protein>
<feature type="transmembrane region" description="Helical" evidence="1">
    <location>
        <begin position="558"/>
        <end position="578"/>
    </location>
</feature>
<evidence type="ECO:0000313" key="4">
    <source>
        <dbReference type="Proteomes" id="UP001467690"/>
    </source>
</evidence>
<dbReference type="Gene3D" id="3.10.620.30">
    <property type="match status" value="1"/>
</dbReference>
<dbReference type="PROSITE" id="PS51257">
    <property type="entry name" value="PROKAR_LIPOPROTEIN"/>
    <property type="match status" value="1"/>
</dbReference>
<dbReference type="Pfam" id="PF11992">
    <property type="entry name" value="TgpA_N"/>
    <property type="match status" value="1"/>
</dbReference>
<feature type="transmembrane region" description="Helical" evidence="1">
    <location>
        <begin position="29"/>
        <end position="46"/>
    </location>
</feature>
<reference evidence="3 4" key="1">
    <citation type="submission" date="2024-06" db="EMBL/GenBank/DDBJ databases">
        <authorList>
            <person name="Chen R.Y."/>
        </authorList>
    </citation>
    <scope>NUCLEOTIDE SEQUENCE [LARGE SCALE GENOMIC DNA]</scope>
    <source>
        <strain evidence="3 4">D2</strain>
    </source>
</reference>
<dbReference type="InterPro" id="IPR052901">
    <property type="entry name" value="Bact_TGase-like"/>
</dbReference>
<evidence type="ECO:0000259" key="2">
    <source>
        <dbReference type="SMART" id="SM00460"/>
    </source>
</evidence>
<feature type="transmembrane region" description="Helical" evidence="1">
    <location>
        <begin position="58"/>
        <end position="78"/>
    </location>
</feature>
<gene>
    <name evidence="3" type="ORF">ABS311_06070</name>
</gene>
<keyword evidence="1" id="KW-0472">Membrane</keyword>
<evidence type="ECO:0000256" key="1">
    <source>
        <dbReference type="SAM" id="Phobius"/>
    </source>
</evidence>
<comment type="caution">
    <text evidence="3">The sequence shown here is derived from an EMBL/GenBank/DDBJ whole genome shotgun (WGS) entry which is preliminary data.</text>
</comment>
<dbReference type="PANTHER" id="PTHR42736">
    <property type="entry name" value="PROTEIN-GLUTAMINE GAMMA-GLUTAMYLTRANSFERASE"/>
    <property type="match status" value="1"/>
</dbReference>
<organism evidence="3 4">
    <name type="scientific">Catenovulum sediminis</name>
    <dbReference type="NCBI Taxonomy" id="1740262"/>
    <lineage>
        <taxon>Bacteria</taxon>
        <taxon>Pseudomonadati</taxon>
        <taxon>Pseudomonadota</taxon>
        <taxon>Gammaproteobacteria</taxon>
        <taxon>Alteromonadales</taxon>
        <taxon>Alteromonadaceae</taxon>
        <taxon>Catenovulum</taxon>
    </lineage>
</organism>
<proteinExistence type="predicted"/>
<dbReference type="Proteomes" id="UP001467690">
    <property type="component" value="Unassembled WGS sequence"/>
</dbReference>
<accession>A0ABV1REV0</accession>
<dbReference type="SMART" id="SM00460">
    <property type="entry name" value="TGc"/>
    <property type="match status" value="1"/>
</dbReference>
<dbReference type="EMBL" id="JBELOE010000116">
    <property type="protein sequence ID" value="MER2491444.1"/>
    <property type="molecule type" value="Genomic_DNA"/>
</dbReference>
<keyword evidence="4" id="KW-1185">Reference proteome</keyword>
<feature type="transmembrane region" description="Helical" evidence="1">
    <location>
        <begin position="133"/>
        <end position="151"/>
    </location>
</feature>
<sequence>MKKTVIANTSLLSMALACLILTGFMTSQVGWPAFGFLVANVGVRFYQEVASKEQWRRLTKWVPGLFFTLAVCLVAFSFLQGQLLNSLFTMLICAQGLTFLNLHQQRSLFTLTWVHMFLTAATMMYFLELYYAVILFLSSLLALFATFYQYRSAHSTVVEHAKQYLKLTVLALPVALILFAIMPRLPPLWQMPKAQTKTTGLQENLNPGDIAQLSLSSDLAFRVNFSSIVPPREALYWRGFTLDYFDGKIWQQSGAAKQLRKYVISKNKDLRGPVQDDDVLTYQVIAEASQQNWLFALDLAVSDTKGVALMPDYSLLARKKLNKKFQYQVSSYYNLALDDEPAYRPLQHYLQLPEAQNKKTREWALAMKQRFPSDTAFVEQVLNYFNQNSFFYTLEPKQIPAPVIDNFMFDSRQGFCGHYASAFAYIMRVAGIPARIVLGYLGGEHNSNGDYYSIYQFDAHAWVEIWQPQGWTRIDPTLAVAPERVSFNLQQAVGRDEFLAESLFSLHKFDQVPGVKSARMLLANIDYQWTRWILNYDSAQQERFLSHILGAQNILRSLLIAVSLIALLLVSFLLIWFVSKPANNQNKLQKAYKKALNSLEKLGIYKKEGETPATLLYKIHIENVEVAKQWKILCTIMDRIQYADVSETERQRLYVNLQSVVRNIKKQVRDVARK</sequence>
<evidence type="ECO:0000313" key="3">
    <source>
        <dbReference type="EMBL" id="MER2491444.1"/>
    </source>
</evidence>
<dbReference type="InterPro" id="IPR021878">
    <property type="entry name" value="TgpA_N"/>
</dbReference>
<keyword evidence="1" id="KW-0812">Transmembrane</keyword>
<keyword evidence="1" id="KW-1133">Transmembrane helix</keyword>